<evidence type="ECO:0000313" key="3">
    <source>
        <dbReference type="Proteomes" id="UP001153269"/>
    </source>
</evidence>
<feature type="compositionally biased region" description="Polar residues" evidence="1">
    <location>
        <begin position="22"/>
        <end position="31"/>
    </location>
</feature>
<feature type="region of interest" description="Disordered" evidence="1">
    <location>
        <begin position="126"/>
        <end position="157"/>
    </location>
</feature>
<sequence>MTLLPRERASLSAAERRRTRSCRQLNSNNTHDPAAPWETPGNTARDSYRAAGTRPRGSQEFSSKHIHEATFRKGVRCIGAAGEEDSSLCSARCGWNSAADGRPSEEMNQPCGVILVMLSYHRHQRAAERSVSEDPGRDQHFFKATGKGKRSPAPLRLECDPSTVGRFGYKRLPNA</sequence>
<dbReference type="AlphaFoldDB" id="A0A9N7V8A5"/>
<keyword evidence="3" id="KW-1185">Reference proteome</keyword>
<comment type="caution">
    <text evidence="2">The sequence shown here is derived from an EMBL/GenBank/DDBJ whole genome shotgun (WGS) entry which is preliminary data.</text>
</comment>
<proteinExistence type="predicted"/>
<feature type="compositionally biased region" description="Basic and acidic residues" evidence="1">
    <location>
        <begin position="126"/>
        <end position="141"/>
    </location>
</feature>
<protein>
    <submittedName>
        <fullName evidence="2">Uncharacterized protein</fullName>
    </submittedName>
</protein>
<dbReference type="Proteomes" id="UP001153269">
    <property type="component" value="Unassembled WGS sequence"/>
</dbReference>
<reference evidence="2" key="1">
    <citation type="submission" date="2020-03" db="EMBL/GenBank/DDBJ databases">
        <authorList>
            <person name="Weist P."/>
        </authorList>
    </citation>
    <scope>NUCLEOTIDE SEQUENCE</scope>
</reference>
<gene>
    <name evidence="2" type="ORF">PLEPLA_LOCUS32203</name>
</gene>
<accession>A0A9N7V8A5</accession>
<organism evidence="2 3">
    <name type="scientific">Pleuronectes platessa</name>
    <name type="common">European plaice</name>
    <dbReference type="NCBI Taxonomy" id="8262"/>
    <lineage>
        <taxon>Eukaryota</taxon>
        <taxon>Metazoa</taxon>
        <taxon>Chordata</taxon>
        <taxon>Craniata</taxon>
        <taxon>Vertebrata</taxon>
        <taxon>Euteleostomi</taxon>
        <taxon>Actinopterygii</taxon>
        <taxon>Neopterygii</taxon>
        <taxon>Teleostei</taxon>
        <taxon>Neoteleostei</taxon>
        <taxon>Acanthomorphata</taxon>
        <taxon>Carangaria</taxon>
        <taxon>Pleuronectiformes</taxon>
        <taxon>Pleuronectoidei</taxon>
        <taxon>Pleuronectidae</taxon>
        <taxon>Pleuronectes</taxon>
    </lineage>
</organism>
<evidence type="ECO:0000256" key="1">
    <source>
        <dbReference type="SAM" id="MobiDB-lite"/>
    </source>
</evidence>
<dbReference type="EMBL" id="CADEAL010003380">
    <property type="protein sequence ID" value="CAB1444487.1"/>
    <property type="molecule type" value="Genomic_DNA"/>
</dbReference>
<feature type="region of interest" description="Disordered" evidence="1">
    <location>
        <begin position="1"/>
        <end position="63"/>
    </location>
</feature>
<name>A0A9N7V8A5_PLEPL</name>
<evidence type="ECO:0000313" key="2">
    <source>
        <dbReference type="EMBL" id="CAB1444487.1"/>
    </source>
</evidence>